<dbReference type="EMBL" id="JRFS01000026">
    <property type="protein sequence ID" value="PWE83088.1"/>
    <property type="molecule type" value="Genomic_DNA"/>
</dbReference>
<gene>
    <name evidence="12" type="ORF">LD38_12020</name>
</gene>
<evidence type="ECO:0000256" key="7">
    <source>
        <dbReference type="PIRSR" id="PIRSR618044-1"/>
    </source>
</evidence>
<dbReference type="Pfam" id="PF00768">
    <property type="entry name" value="Peptidase_S11"/>
    <property type="match status" value="1"/>
</dbReference>
<dbReference type="PANTHER" id="PTHR21581">
    <property type="entry name" value="D-ALANYL-D-ALANINE CARBOXYPEPTIDASE"/>
    <property type="match status" value="1"/>
</dbReference>
<keyword evidence="3" id="KW-0378">Hydrolase</keyword>
<evidence type="ECO:0000256" key="6">
    <source>
        <dbReference type="ARBA" id="ARBA00023316"/>
    </source>
</evidence>
<evidence type="ECO:0000256" key="4">
    <source>
        <dbReference type="ARBA" id="ARBA00022960"/>
    </source>
</evidence>
<dbReference type="PANTHER" id="PTHR21581:SF6">
    <property type="entry name" value="TRAFFICKING PROTEIN PARTICLE COMPLEX SUBUNIT 12"/>
    <property type="match status" value="1"/>
</dbReference>
<reference evidence="12 13" key="1">
    <citation type="submission" date="2014-09" db="EMBL/GenBank/DDBJ databases">
        <title>Butyrate-producing bacteria isolated from human gut.</title>
        <authorList>
            <person name="Zhang Q."/>
            <person name="Zhao L."/>
        </authorList>
    </citation>
    <scope>NUCLEOTIDE SEQUENCE [LARGE SCALE GENOMIC DNA]</scope>
    <source>
        <strain evidence="12 13">R22</strain>
    </source>
</reference>
<feature type="active site" evidence="7">
    <location>
        <position position="180"/>
    </location>
</feature>
<keyword evidence="6" id="KW-0961">Cell wall biogenesis/degradation</keyword>
<dbReference type="InterPro" id="IPR012338">
    <property type="entry name" value="Beta-lactam/transpept-like"/>
</dbReference>
<comment type="similarity">
    <text evidence="1 9">Belongs to the peptidase S11 family.</text>
</comment>
<name>A0A2U2EF38_9FIRM</name>
<feature type="domain" description="Peptidase S11 D-alanyl-D-alanine carboxypeptidase A N-terminal" evidence="11">
    <location>
        <begin position="85"/>
        <end position="310"/>
    </location>
</feature>
<evidence type="ECO:0000256" key="1">
    <source>
        <dbReference type="ARBA" id="ARBA00007164"/>
    </source>
</evidence>
<evidence type="ECO:0000313" key="13">
    <source>
        <dbReference type="Proteomes" id="UP000245905"/>
    </source>
</evidence>
<dbReference type="PRINTS" id="PR00725">
    <property type="entry name" value="DADACBPTASE1"/>
</dbReference>
<dbReference type="SUPFAM" id="SSF56601">
    <property type="entry name" value="beta-lactamase/transpeptidase-like"/>
    <property type="match status" value="1"/>
</dbReference>
<evidence type="ECO:0000256" key="5">
    <source>
        <dbReference type="ARBA" id="ARBA00022984"/>
    </source>
</evidence>
<keyword evidence="2" id="KW-0732">Signal</keyword>
<keyword evidence="5" id="KW-0573">Peptidoglycan synthesis</keyword>
<evidence type="ECO:0000256" key="8">
    <source>
        <dbReference type="PIRSR" id="PIRSR618044-2"/>
    </source>
</evidence>
<proteinExistence type="inferred from homology"/>
<sequence>MMQLQSKIPVKKTKIIVCICLIVLIVVCSVLSNKEISKHKNDSSQNVSDDINIQKKTTTETSELQEKKSDIFVPSTDDKTVDVSSDNNIVSQYAVLVNADDGTIIASKNANEKMYPASMTKVMTLLVAAEKLNNESLGQKIEISIEATDYSFENDCSAAGFLVGEQVTVEDLLNGIILPSGAEAAYQAAIMTSGTLEQFVDDMNKKVQELGISQTTHFSNPVGIFDENNYSTACDMAVILHAAMENEICKKVLSARNYTTSCTQQHPQGITFSSKFLNRIDRKFGKGKVVGAKTGYVNQSRYCAVSMYESEANNKYICVTGMAGKAWQTVYDHIAFYQNYCK</sequence>
<feature type="binding site" evidence="8">
    <location>
        <position position="293"/>
    </location>
    <ligand>
        <name>substrate</name>
    </ligand>
</feature>
<dbReference type="InterPro" id="IPR001967">
    <property type="entry name" value="Peptidase_S11_N"/>
</dbReference>
<feature type="active site" description="Proton acceptor" evidence="7">
    <location>
        <position position="121"/>
    </location>
</feature>
<evidence type="ECO:0000256" key="9">
    <source>
        <dbReference type="RuleBase" id="RU004016"/>
    </source>
</evidence>
<evidence type="ECO:0000313" key="12">
    <source>
        <dbReference type="EMBL" id="PWE83088.1"/>
    </source>
</evidence>
<feature type="region of interest" description="Disordered" evidence="10">
    <location>
        <begin position="39"/>
        <end position="68"/>
    </location>
</feature>
<evidence type="ECO:0000256" key="10">
    <source>
        <dbReference type="SAM" id="MobiDB-lite"/>
    </source>
</evidence>
<comment type="caution">
    <text evidence="12">The sequence shown here is derived from an EMBL/GenBank/DDBJ whole genome shotgun (WGS) entry which is preliminary data.</text>
</comment>
<dbReference type="GO" id="GO:0071555">
    <property type="term" value="P:cell wall organization"/>
    <property type="evidence" value="ECO:0007669"/>
    <property type="project" value="UniProtKB-KW"/>
</dbReference>
<dbReference type="GO" id="GO:0008360">
    <property type="term" value="P:regulation of cell shape"/>
    <property type="evidence" value="ECO:0007669"/>
    <property type="project" value="UniProtKB-KW"/>
</dbReference>
<dbReference type="AlphaFoldDB" id="A0A2U2EF38"/>
<protein>
    <recommendedName>
        <fullName evidence="11">Peptidase S11 D-alanyl-D-alanine carboxypeptidase A N-terminal domain-containing protein</fullName>
    </recommendedName>
</protein>
<organism evidence="12 13">
    <name type="scientific">Agathobacter rectalis</name>
    <dbReference type="NCBI Taxonomy" id="39491"/>
    <lineage>
        <taxon>Bacteria</taxon>
        <taxon>Bacillati</taxon>
        <taxon>Bacillota</taxon>
        <taxon>Clostridia</taxon>
        <taxon>Lachnospirales</taxon>
        <taxon>Lachnospiraceae</taxon>
        <taxon>Agathobacter</taxon>
    </lineage>
</organism>
<feature type="compositionally biased region" description="Polar residues" evidence="10">
    <location>
        <begin position="43"/>
        <end position="62"/>
    </location>
</feature>
<feature type="active site" description="Acyl-ester intermediate" evidence="7">
    <location>
        <position position="118"/>
    </location>
</feature>
<dbReference type="Proteomes" id="UP000245905">
    <property type="component" value="Unassembled WGS sequence"/>
</dbReference>
<dbReference type="GO" id="GO:0009002">
    <property type="term" value="F:serine-type D-Ala-D-Ala carboxypeptidase activity"/>
    <property type="evidence" value="ECO:0007669"/>
    <property type="project" value="InterPro"/>
</dbReference>
<evidence type="ECO:0000256" key="3">
    <source>
        <dbReference type="ARBA" id="ARBA00022801"/>
    </source>
</evidence>
<dbReference type="Gene3D" id="3.40.710.10">
    <property type="entry name" value="DD-peptidase/beta-lactamase superfamily"/>
    <property type="match status" value="1"/>
</dbReference>
<accession>A0A2U2EF38</accession>
<dbReference type="GO" id="GO:0009252">
    <property type="term" value="P:peptidoglycan biosynthetic process"/>
    <property type="evidence" value="ECO:0007669"/>
    <property type="project" value="UniProtKB-KW"/>
</dbReference>
<evidence type="ECO:0000259" key="11">
    <source>
        <dbReference type="Pfam" id="PF00768"/>
    </source>
</evidence>
<keyword evidence="4" id="KW-0133">Cell shape</keyword>
<dbReference type="GO" id="GO:0006508">
    <property type="term" value="P:proteolysis"/>
    <property type="evidence" value="ECO:0007669"/>
    <property type="project" value="InterPro"/>
</dbReference>
<dbReference type="InterPro" id="IPR018044">
    <property type="entry name" value="Peptidase_S11"/>
</dbReference>
<evidence type="ECO:0000256" key="2">
    <source>
        <dbReference type="ARBA" id="ARBA00022729"/>
    </source>
</evidence>